<dbReference type="GO" id="GO:0004057">
    <property type="term" value="F:arginyl-tRNA--protein transferase activity"/>
    <property type="evidence" value="ECO:0007669"/>
    <property type="project" value="UniProtKB-EC"/>
</dbReference>
<dbReference type="InterPro" id="IPR030700">
    <property type="entry name" value="N-end_Aminoacyl_Trfase"/>
</dbReference>
<organism evidence="8 9">
    <name type="scientific">Sodiomyces alkalinus (strain CBS 110278 / VKM F-3762 / F11)</name>
    <name type="common">Alkaliphilic filamentous fungus</name>
    <dbReference type="NCBI Taxonomy" id="1314773"/>
    <lineage>
        <taxon>Eukaryota</taxon>
        <taxon>Fungi</taxon>
        <taxon>Dikarya</taxon>
        <taxon>Ascomycota</taxon>
        <taxon>Pezizomycotina</taxon>
        <taxon>Sordariomycetes</taxon>
        <taxon>Hypocreomycetidae</taxon>
        <taxon>Glomerellales</taxon>
        <taxon>Plectosphaerellaceae</taxon>
        <taxon>Sodiomyces</taxon>
    </lineage>
</organism>
<keyword evidence="4" id="KW-0012">Acyltransferase</keyword>
<evidence type="ECO:0000313" key="9">
    <source>
        <dbReference type="Proteomes" id="UP000272025"/>
    </source>
</evidence>
<dbReference type="OrthoDB" id="74183at2759"/>
<evidence type="ECO:0000256" key="1">
    <source>
        <dbReference type="ARBA" id="ARBA00009991"/>
    </source>
</evidence>
<evidence type="ECO:0000259" key="6">
    <source>
        <dbReference type="Pfam" id="PF04376"/>
    </source>
</evidence>
<dbReference type="EC" id="2.3.2.8" evidence="2"/>
<evidence type="ECO:0000256" key="2">
    <source>
        <dbReference type="ARBA" id="ARBA00012025"/>
    </source>
</evidence>
<evidence type="ECO:0000256" key="3">
    <source>
        <dbReference type="ARBA" id="ARBA00022679"/>
    </source>
</evidence>
<dbReference type="Proteomes" id="UP000272025">
    <property type="component" value="Unassembled WGS sequence"/>
</dbReference>
<feature type="domain" description="N-end aminoacyl transferase N-terminal" evidence="6">
    <location>
        <begin position="22"/>
        <end position="77"/>
    </location>
</feature>
<accession>A0A3N2Q0H2</accession>
<dbReference type="GeneID" id="39581228"/>
<evidence type="ECO:0000256" key="5">
    <source>
        <dbReference type="SAM" id="MobiDB-lite"/>
    </source>
</evidence>
<dbReference type="PANTHER" id="PTHR21367:SF1">
    <property type="entry name" value="ARGINYL-TRNA--PROTEIN TRANSFERASE 1"/>
    <property type="match status" value="1"/>
</dbReference>
<gene>
    <name evidence="8" type="ORF">SODALDRAFT_338109</name>
</gene>
<dbReference type="Pfam" id="PF04377">
    <property type="entry name" value="ATE_C"/>
    <property type="match status" value="1"/>
</dbReference>
<dbReference type="InterPro" id="IPR016181">
    <property type="entry name" value="Acyl_CoA_acyltransferase"/>
</dbReference>
<comment type="similarity">
    <text evidence="1">Belongs to the R-transferase family.</text>
</comment>
<evidence type="ECO:0000256" key="4">
    <source>
        <dbReference type="ARBA" id="ARBA00023315"/>
    </source>
</evidence>
<protein>
    <recommendedName>
        <fullName evidence="2">arginyltransferase</fullName>
        <ecNumber evidence="2">2.3.2.8</ecNumber>
    </recommendedName>
</protein>
<reference evidence="8 9" key="1">
    <citation type="journal article" date="2018" name="Mol. Ecol.">
        <title>The obligate alkalophilic soda-lake fungus Sodiomyces alkalinus has shifted to a protein diet.</title>
        <authorList>
            <person name="Grum-Grzhimaylo A.A."/>
            <person name="Falkoski D.L."/>
            <person name="van den Heuvel J."/>
            <person name="Valero-Jimenez C.A."/>
            <person name="Min B."/>
            <person name="Choi I.G."/>
            <person name="Lipzen A."/>
            <person name="Daum C.G."/>
            <person name="Aanen D.K."/>
            <person name="Tsang A."/>
            <person name="Henrissat B."/>
            <person name="Bilanenko E.N."/>
            <person name="de Vries R.P."/>
            <person name="van Kan J.A.L."/>
            <person name="Grigoriev I.V."/>
            <person name="Debets A.J.M."/>
        </authorList>
    </citation>
    <scope>NUCLEOTIDE SEQUENCE [LARGE SCALE GENOMIC DNA]</scope>
    <source>
        <strain evidence="8 9">F11</strain>
    </source>
</reference>
<name>A0A3N2Q0H2_SODAK</name>
<evidence type="ECO:0000259" key="7">
    <source>
        <dbReference type="Pfam" id="PF04377"/>
    </source>
</evidence>
<dbReference type="AlphaFoldDB" id="A0A3N2Q0H2"/>
<dbReference type="EMBL" id="ML119052">
    <property type="protein sequence ID" value="ROT40259.1"/>
    <property type="molecule type" value="Genomic_DNA"/>
</dbReference>
<dbReference type="InterPro" id="IPR007472">
    <property type="entry name" value="N-end_Aminoacyl_Trfase_C"/>
</dbReference>
<keyword evidence="3 8" id="KW-0808">Transferase</keyword>
<dbReference type="RefSeq" id="XP_028468065.1">
    <property type="nucleotide sequence ID" value="XM_028612750.1"/>
</dbReference>
<feature type="domain" description="N-end rule aminoacyl transferase C-terminal" evidence="7">
    <location>
        <begin position="149"/>
        <end position="285"/>
    </location>
</feature>
<proteinExistence type="inferred from homology"/>
<keyword evidence="9" id="KW-1185">Reference proteome</keyword>
<dbReference type="SUPFAM" id="SSF55729">
    <property type="entry name" value="Acyl-CoA N-acyltransferases (Nat)"/>
    <property type="match status" value="1"/>
</dbReference>
<dbReference type="PANTHER" id="PTHR21367">
    <property type="entry name" value="ARGININE-TRNA-PROTEIN TRANSFERASE 1"/>
    <property type="match status" value="1"/>
</dbReference>
<evidence type="ECO:0000313" key="8">
    <source>
        <dbReference type="EMBL" id="ROT40259.1"/>
    </source>
</evidence>
<dbReference type="InterPro" id="IPR007471">
    <property type="entry name" value="N-end_Aminoacyl_Trfase_N"/>
</dbReference>
<sequence length="428" mass="48660">METETPEDALSYITPIGFSYYASTSSMTPAFYQSLLDRHWRRSGSLLYRPNQRQSCCPHYTIRLDSTLFKPSRDQRQAVNRFNNHVLGAEYTAAAARLYPRSRAESKKRETEFDLVERIRESEREHLKAPPEPAHRFTVTLEEDSFTEEKFQVYENYQRVVHKEGPSEITRVGFRRFLCDSPVRRQVLATPEGEELRLGSYHQCYSLDGKLVAIGVLDLLPHCVSSVYFLYHESIHKFMPGKLGALREIALAKDAGYRYWYPGFYIHSCPKMRYKIDYMPQYILDPETLQWDLLDKHVLKLLDENAYVSLSAERRKKDKGGDDGTNEDSDGSEDTGTAESGSERDGRESKLLFDTDMPGIATLDEIAALDLDQMALRVDKSGPLFVTSDLVVWNTQTVSADGGIKSGIAELIAAIGPDLVDSLCLDFS</sequence>
<dbReference type="GO" id="GO:0005737">
    <property type="term" value="C:cytoplasm"/>
    <property type="evidence" value="ECO:0007669"/>
    <property type="project" value="TreeGrafter"/>
</dbReference>
<feature type="compositionally biased region" description="Acidic residues" evidence="5">
    <location>
        <begin position="324"/>
        <end position="333"/>
    </location>
</feature>
<feature type="region of interest" description="Disordered" evidence="5">
    <location>
        <begin position="313"/>
        <end position="349"/>
    </location>
</feature>
<dbReference type="STRING" id="1314773.A0A3N2Q0H2"/>
<dbReference type="Pfam" id="PF04376">
    <property type="entry name" value="ATE_N"/>
    <property type="match status" value="1"/>
</dbReference>
<feature type="compositionally biased region" description="Basic and acidic residues" evidence="5">
    <location>
        <begin position="313"/>
        <end position="322"/>
    </location>
</feature>